<dbReference type="SUPFAM" id="SSF53098">
    <property type="entry name" value="Ribonuclease H-like"/>
    <property type="match status" value="1"/>
</dbReference>
<proteinExistence type="predicted"/>
<dbReference type="Gene3D" id="3.30.420.10">
    <property type="entry name" value="Ribonuclease H-like superfamily/Ribonuclease H"/>
    <property type="match status" value="1"/>
</dbReference>
<dbReference type="HOGENOM" id="CLU_277565_0_0_1"/>
<evidence type="ECO:0000313" key="3">
    <source>
        <dbReference type="Proteomes" id="UP000054266"/>
    </source>
</evidence>
<reference evidence="2 3" key="1">
    <citation type="submission" date="2015-01" db="EMBL/GenBank/DDBJ databases">
        <title>The Genome Sequence of Capronia semiimmersa CBS27337.</title>
        <authorList>
            <consortium name="The Broad Institute Genomics Platform"/>
            <person name="Cuomo C."/>
            <person name="de Hoog S."/>
            <person name="Gorbushina A."/>
            <person name="Stielow B."/>
            <person name="Teixiera M."/>
            <person name="Abouelleil A."/>
            <person name="Chapman S.B."/>
            <person name="Priest M."/>
            <person name="Young S.K."/>
            <person name="Wortman J."/>
            <person name="Nusbaum C."/>
            <person name="Birren B."/>
        </authorList>
    </citation>
    <scope>NUCLEOTIDE SEQUENCE [LARGE SCALE GENOMIC DNA]</scope>
    <source>
        <strain evidence="2 3">CBS 27337</strain>
    </source>
</reference>
<accession>A0A0D2GF23</accession>
<organism evidence="2 3">
    <name type="scientific">Phialophora macrospora</name>
    <dbReference type="NCBI Taxonomy" id="1851006"/>
    <lineage>
        <taxon>Eukaryota</taxon>
        <taxon>Fungi</taxon>
        <taxon>Dikarya</taxon>
        <taxon>Ascomycota</taxon>
        <taxon>Pezizomycotina</taxon>
        <taxon>Eurotiomycetes</taxon>
        <taxon>Chaetothyriomycetidae</taxon>
        <taxon>Chaetothyriales</taxon>
        <taxon>Herpotrichiellaceae</taxon>
        <taxon>Phialophora</taxon>
    </lineage>
</organism>
<sequence>MSNGYNRLLHGSVASSLVSPTLTFHTTCCHQEISLSHALRLEQNRAPRDACCSRSQARPRPRHHAAANSAHSGWSATSMQPVTRSTQPGVNVTRRPLHTTSTLSLRNTGVKCVPVPNMPRKTISAPPSTSLLPPQSSLSKRPNRPRPPLAVPSHPAGNKNRVGRVDGSHLSLPNSPIQERRRAEEEAVRQEKERVERMRQSWMHKLHEVEKITDLVEDFLRRFRQEEAEARRRREAAARRRQAWTSKLRKAEQIADLIESFGWSDKTSVDRYLKLHSLVERGKELERRLQDSYKKSGLNPRTREVANSAWHSLVDAFADPDLAWIQQRLDESRPGRRRLPSAREGKPRPPLPFSIKCPLISIMALQEDMVDTASMICVHLHGLRQLRRKRLQMSWSTEIYSYQKFTLPLEYLTEAASQTATRIRNGYIQIKCRARLLYHPSSPRLAKLINDDQILHHVGKVSWLSRVIVRDVRHELSQISASVLQRELFSKYQPLIAYNAYFSHLRNELEYVARGRSYGKLLNLSAKHAEIQREIRLLYDFTWLWSGIRGASSLDRYCSTDYDASMDHAYTGPPASSIVRAVVPPAQVNVADTAPWATPTPLYPLGPAIPVFYVTTFASLTNILHRFSNPERCKHLGFDTVQTPGTQCHPLVQFLTLASEHEVAVIQLGLISYFSLLQDETFLDVMKNPAILKVGVDVESQRRLLVDGPGIEVEGLAELLHTSEDHGASAHSTSPNNDRGQRISSMAARSLGSFLPPLDLDHAVKDMLAFKVFPRRIHATESANPMQFLTHLASRAYAVLRIYLMSTKGDLACSALGARPSLGPVEVYGQARNPGKSPEFRISRMKYLKIMAQILALRTNFWAQLDFRATDSSSRHLHKKRLTAYFLFTTFSEGLETIHEILAMPQVASNILAIVHDAKLPLRTQDVAILERHRKIHHEDIPIQDIQSIREIPVRVRTYTAAGGVSHKAKRTSGTTVQPAWKPTGPPSVKERRPPIASSTLRQSISRFADLSAFPSLETLPSGNWRLDSEGIPIRKLATDRLNRIERRRLQTKIRRRLDRARIRVGERQFADPTASLAPDSHFVGKKPTVKPHGQKQLKKRTTSKDGKSRISRKAEFPNHVNDSLGNAGEVGTLLSPIIYHR</sequence>
<dbReference type="AlphaFoldDB" id="A0A0D2GF23"/>
<dbReference type="InterPro" id="IPR012337">
    <property type="entry name" value="RNaseH-like_sf"/>
</dbReference>
<keyword evidence="3" id="KW-1185">Reference proteome</keyword>
<name>A0A0D2GF23_9EURO</name>
<feature type="compositionally biased region" description="Polar residues" evidence="1">
    <location>
        <begin position="98"/>
        <end position="107"/>
    </location>
</feature>
<feature type="compositionally biased region" description="Low complexity" evidence="1">
    <location>
        <begin position="124"/>
        <end position="139"/>
    </location>
</feature>
<dbReference type="STRING" id="5601.A0A0D2GF23"/>
<feature type="compositionally biased region" description="Basic residues" evidence="1">
    <location>
        <begin position="1084"/>
        <end position="1102"/>
    </location>
</feature>
<feature type="region of interest" description="Disordered" evidence="1">
    <location>
        <begin position="1074"/>
        <end position="1121"/>
    </location>
</feature>
<evidence type="ECO:0000313" key="2">
    <source>
        <dbReference type="EMBL" id="KIW70789.1"/>
    </source>
</evidence>
<gene>
    <name evidence="2" type="ORF">PV04_03029</name>
</gene>
<dbReference type="EMBL" id="KN846957">
    <property type="protein sequence ID" value="KIW70789.1"/>
    <property type="molecule type" value="Genomic_DNA"/>
</dbReference>
<evidence type="ECO:0000256" key="1">
    <source>
        <dbReference type="SAM" id="MobiDB-lite"/>
    </source>
</evidence>
<feature type="region of interest" description="Disordered" evidence="1">
    <location>
        <begin position="52"/>
        <end position="186"/>
    </location>
</feature>
<dbReference type="InterPro" id="IPR036397">
    <property type="entry name" value="RNaseH_sf"/>
</dbReference>
<feature type="region of interest" description="Disordered" evidence="1">
    <location>
        <begin position="965"/>
        <end position="996"/>
    </location>
</feature>
<dbReference type="Proteomes" id="UP000054266">
    <property type="component" value="Unassembled WGS sequence"/>
</dbReference>
<protein>
    <submittedName>
        <fullName evidence="2">Uncharacterized protein</fullName>
    </submittedName>
</protein>
<dbReference type="GO" id="GO:0003676">
    <property type="term" value="F:nucleic acid binding"/>
    <property type="evidence" value="ECO:0007669"/>
    <property type="project" value="InterPro"/>
</dbReference>
<feature type="compositionally biased region" description="Basic and acidic residues" evidence="1">
    <location>
        <begin position="1103"/>
        <end position="1117"/>
    </location>
</feature>
<feature type="compositionally biased region" description="Polar residues" evidence="1">
    <location>
        <begin position="74"/>
        <end position="90"/>
    </location>
</feature>